<dbReference type="OrthoDB" id="7763451at2759"/>
<protein>
    <recommendedName>
        <fullName evidence="3">Nucleotide-binding, alpha-beta plait</fullName>
    </recommendedName>
</protein>
<evidence type="ECO:0008006" key="3">
    <source>
        <dbReference type="Google" id="ProtNLM"/>
    </source>
</evidence>
<dbReference type="Gene3D" id="3.30.70.330">
    <property type="match status" value="1"/>
</dbReference>
<dbReference type="GO" id="GO:0003676">
    <property type="term" value="F:nucleic acid binding"/>
    <property type="evidence" value="ECO:0007669"/>
    <property type="project" value="InterPro"/>
</dbReference>
<dbReference type="PANTHER" id="PTHR32343">
    <property type="entry name" value="SERINE/ARGININE-RICH SPLICING FACTOR"/>
    <property type="match status" value="1"/>
</dbReference>
<dbReference type="AlphaFoldDB" id="A0A2U1QKL0"/>
<evidence type="ECO:0000313" key="1">
    <source>
        <dbReference type="EMBL" id="PWA98540.1"/>
    </source>
</evidence>
<sequence length="125" mass="13482">MCRYPSAVLEFAFLEFTDEEGAKNALSQAETLLGHRPVRVLPSKTAMIPVNPTFFTSGPTIKLMGDSHHSTRIAFVKFLQVESAIAALNGSDAFLEIVANKVHLVVAAAVFSPIELSLVGFFGLC</sequence>
<dbReference type="PANTHER" id="PTHR32343:SF22">
    <property type="entry name" value="LD29830P"/>
    <property type="match status" value="1"/>
</dbReference>
<dbReference type="STRING" id="35608.A0A2U1QKL0"/>
<gene>
    <name evidence="1" type="ORF">CTI12_AA018420</name>
</gene>
<keyword evidence="2" id="KW-1185">Reference proteome</keyword>
<organism evidence="1 2">
    <name type="scientific">Artemisia annua</name>
    <name type="common">Sweet wormwood</name>
    <dbReference type="NCBI Taxonomy" id="35608"/>
    <lineage>
        <taxon>Eukaryota</taxon>
        <taxon>Viridiplantae</taxon>
        <taxon>Streptophyta</taxon>
        <taxon>Embryophyta</taxon>
        <taxon>Tracheophyta</taxon>
        <taxon>Spermatophyta</taxon>
        <taxon>Magnoliopsida</taxon>
        <taxon>eudicotyledons</taxon>
        <taxon>Gunneridae</taxon>
        <taxon>Pentapetalae</taxon>
        <taxon>asterids</taxon>
        <taxon>campanulids</taxon>
        <taxon>Asterales</taxon>
        <taxon>Asteraceae</taxon>
        <taxon>Asteroideae</taxon>
        <taxon>Anthemideae</taxon>
        <taxon>Artemisiinae</taxon>
        <taxon>Artemisia</taxon>
    </lineage>
</organism>
<dbReference type="SUPFAM" id="SSF54928">
    <property type="entry name" value="RNA-binding domain, RBD"/>
    <property type="match status" value="1"/>
</dbReference>
<comment type="caution">
    <text evidence="1">The sequence shown here is derived from an EMBL/GenBank/DDBJ whole genome shotgun (WGS) entry which is preliminary data.</text>
</comment>
<evidence type="ECO:0000313" key="2">
    <source>
        <dbReference type="Proteomes" id="UP000245207"/>
    </source>
</evidence>
<proteinExistence type="predicted"/>
<dbReference type="EMBL" id="PKPP01000063">
    <property type="protein sequence ID" value="PWA98540.1"/>
    <property type="molecule type" value="Genomic_DNA"/>
</dbReference>
<reference evidence="1 2" key="1">
    <citation type="journal article" date="2018" name="Mol. Plant">
        <title>The genome of Artemisia annua provides insight into the evolution of Asteraceae family and artemisinin biosynthesis.</title>
        <authorList>
            <person name="Shen Q."/>
            <person name="Zhang L."/>
            <person name="Liao Z."/>
            <person name="Wang S."/>
            <person name="Yan T."/>
            <person name="Shi P."/>
            <person name="Liu M."/>
            <person name="Fu X."/>
            <person name="Pan Q."/>
            <person name="Wang Y."/>
            <person name="Lv Z."/>
            <person name="Lu X."/>
            <person name="Zhang F."/>
            <person name="Jiang W."/>
            <person name="Ma Y."/>
            <person name="Chen M."/>
            <person name="Hao X."/>
            <person name="Li L."/>
            <person name="Tang Y."/>
            <person name="Lv G."/>
            <person name="Zhou Y."/>
            <person name="Sun X."/>
            <person name="Brodelius P.E."/>
            <person name="Rose J.K.C."/>
            <person name="Tang K."/>
        </authorList>
    </citation>
    <scope>NUCLEOTIDE SEQUENCE [LARGE SCALE GENOMIC DNA]</scope>
    <source>
        <strain evidence="2">cv. Huhao1</strain>
        <tissue evidence="1">Leaf</tissue>
    </source>
</reference>
<dbReference type="Proteomes" id="UP000245207">
    <property type="component" value="Unassembled WGS sequence"/>
</dbReference>
<accession>A0A2U1QKL0</accession>
<name>A0A2U1QKL0_ARTAN</name>
<dbReference type="InterPro" id="IPR012677">
    <property type="entry name" value="Nucleotide-bd_a/b_plait_sf"/>
</dbReference>
<dbReference type="InterPro" id="IPR035979">
    <property type="entry name" value="RBD_domain_sf"/>
</dbReference>